<gene>
    <name evidence="3" type="ORF">KC820_06025</name>
</gene>
<evidence type="ECO:0000259" key="1">
    <source>
        <dbReference type="PROSITE" id="PS50830"/>
    </source>
</evidence>
<dbReference type="EMBL" id="JAGSIE010000015">
    <property type="protein sequence ID" value="MBR7553712.1"/>
    <property type="molecule type" value="Genomic_DNA"/>
</dbReference>
<proteinExistence type="predicted"/>
<dbReference type="PROSITE" id="PS51841">
    <property type="entry name" value="LTD"/>
    <property type="match status" value="1"/>
</dbReference>
<name>A0A941CTL9_9BACI</name>
<sequence>MKKRNSGLIMLIVSVLLFLLVPVAIQADSHEDLIISEYVEGSSYNKAIELYNGTGSTIDLSEYTIVNFANGASQEPGDGNANALSLSGTLNSGDTFVIANERGSDELLAKADLTGSSYFYGFNGDDAIVLFKNYDETTRQGVAIDRVGVVGEDPGSYWGNNDAKTQNMTLVRDVAVTQGNTDLTSPFSFDEWIAFYSDTFEHLGSHNKVEPPSNEVQEEYEATVERVVDGDTIKIQQAILGTTTIRFLNIDTPETYHLDQYDSNLINEDPTHSQKYHGDQATKQLASYIQPGDKVILKMGAEPLDTYGRLLAEVVRKSDGLNTNKEMVRNGYAATYFIWPIGDQTTYEEYQQIQREAINQGNNMWSQENRLMELPFEFRARYDGRALYRYPGNSDTKEYFMPNDWKNVPIDKRIFFPDEMSALNQGYQPAFDREPIIADARAASVGTNVMIEGTITHKINQSGKTNYYVQDETAGIVVRTDQLNANVGDHIRAAGVTNEYYGMLQVEASSAEVIGEGTTVEPTVITSDQIGEELEAQLVQLEDVEVLSVNQYNDYTVKDASGEFIIDNDAGFLQVGETYDTIVGVLDYNFGAFKVMPRDEHDLTKELPIASLQDVRESELGSRVHFEGVVTAAFTVGGSTNYYVQDDSAGIVVRLAGSDAEVGDKIRVKGRTEEYFGLLQVQPTRANTSIVEKNVGVPAPKVVTSSDLDESLEGQLVQMNNVSVESVDNHANYQASDEHGAFVIDSYEGFVETGKSYESVTGVVTYNYDEYKLMPRNLQDVVEAVSLLDGYVAGEESIAQVTDSLLELASEKDMQTALSQLKEELTTHIQTNGNTEQHIKSAIKHIEKAMIKYQNNGKDAHYKKIGHEIEKLFKQMEKQAS</sequence>
<feature type="domain" description="LTD" evidence="2">
    <location>
        <begin position="21"/>
        <end position="151"/>
    </location>
</feature>
<evidence type="ECO:0000259" key="2">
    <source>
        <dbReference type="PROSITE" id="PS51841"/>
    </source>
</evidence>
<dbReference type="InterPro" id="IPR035437">
    <property type="entry name" value="SNase_OB-fold_sf"/>
</dbReference>
<dbReference type="AlphaFoldDB" id="A0A941CTL9"/>
<reference evidence="3 4" key="1">
    <citation type="submission" date="2021-04" db="EMBL/GenBank/DDBJ databases">
        <title>Allobacillus sp. nov. SKP8-2 isolated from shrimp paste.</title>
        <authorList>
            <person name="Tanasupawat S."/>
            <person name="Yiamsombat S."/>
            <person name="Kanchanasin P."/>
            <person name="Kuncharoen N."/>
        </authorList>
    </citation>
    <scope>NUCLEOTIDE SEQUENCE [LARGE SCALE GENOMIC DNA]</scope>
    <source>
        <strain evidence="3 4">SKP8-2</strain>
    </source>
</reference>
<dbReference type="InterPro" id="IPR016071">
    <property type="entry name" value="Staphylococal_nuclease_OB-fold"/>
</dbReference>
<accession>A0A941CTL9</accession>
<dbReference type="RefSeq" id="WP_212369246.1">
    <property type="nucleotide sequence ID" value="NZ_JAGSIE010000015.1"/>
</dbReference>
<dbReference type="PANTHER" id="PTHR42834">
    <property type="entry name" value="ENDONUCLEASE/EXONUCLEASE/PHOSPHATASE FAMILY PROTEIN (AFU_ORTHOLOGUE AFUA_3G09210)"/>
    <property type="match status" value="1"/>
</dbReference>
<dbReference type="SMART" id="SM00318">
    <property type="entry name" value="SNc"/>
    <property type="match status" value="1"/>
</dbReference>
<evidence type="ECO:0000313" key="3">
    <source>
        <dbReference type="EMBL" id="MBR7553712.1"/>
    </source>
</evidence>
<dbReference type="PANTHER" id="PTHR42834:SF1">
    <property type="entry name" value="ENDONUCLEASE_EXONUCLEASE_PHOSPHATASE FAMILY PROTEIN (AFU_ORTHOLOGUE AFUA_3G09210)"/>
    <property type="match status" value="1"/>
</dbReference>
<dbReference type="SUPFAM" id="SSF50199">
    <property type="entry name" value="Staphylococcal nuclease"/>
    <property type="match status" value="1"/>
</dbReference>
<feature type="domain" description="TNase-like" evidence="1">
    <location>
        <begin position="218"/>
        <end position="367"/>
    </location>
</feature>
<comment type="caution">
    <text evidence="3">The sequence shown here is derived from an EMBL/GenBank/DDBJ whole genome shotgun (WGS) entry which is preliminary data.</text>
</comment>
<organism evidence="3 4">
    <name type="scientific">Allobacillus saliphilus</name>
    <dbReference type="NCBI Taxonomy" id="2912308"/>
    <lineage>
        <taxon>Bacteria</taxon>
        <taxon>Bacillati</taxon>
        <taxon>Bacillota</taxon>
        <taxon>Bacilli</taxon>
        <taxon>Bacillales</taxon>
        <taxon>Bacillaceae</taxon>
        <taxon>Allobacillus</taxon>
    </lineage>
</organism>
<dbReference type="CDD" id="cd04486">
    <property type="entry name" value="YhcR_OBF_like"/>
    <property type="match status" value="1"/>
</dbReference>
<keyword evidence="4" id="KW-1185">Reference proteome</keyword>
<dbReference type="Gene3D" id="2.40.50.90">
    <property type="match status" value="1"/>
</dbReference>
<dbReference type="Pfam" id="PF00565">
    <property type="entry name" value="SNase"/>
    <property type="match status" value="1"/>
</dbReference>
<dbReference type="PROSITE" id="PS50830">
    <property type="entry name" value="TNASE_3"/>
    <property type="match status" value="1"/>
</dbReference>
<dbReference type="Pfam" id="PF00932">
    <property type="entry name" value="LTD"/>
    <property type="match status" value="1"/>
</dbReference>
<dbReference type="InterPro" id="IPR001322">
    <property type="entry name" value="Lamin_tail_dom"/>
</dbReference>
<dbReference type="Proteomes" id="UP000675431">
    <property type="component" value="Unassembled WGS sequence"/>
</dbReference>
<protein>
    <submittedName>
        <fullName evidence="3">Thermonuclease family protein</fullName>
    </submittedName>
</protein>
<evidence type="ECO:0000313" key="4">
    <source>
        <dbReference type="Proteomes" id="UP000675431"/>
    </source>
</evidence>